<evidence type="ECO:0000256" key="3">
    <source>
        <dbReference type="ARBA" id="ARBA00015944"/>
    </source>
</evidence>
<evidence type="ECO:0000256" key="6">
    <source>
        <dbReference type="ARBA" id="ARBA00022989"/>
    </source>
</evidence>
<reference evidence="11" key="1">
    <citation type="submission" date="2014-04" db="EMBL/GenBank/DDBJ databases">
        <authorList>
            <person name="Martins A.C.A."/>
            <person name="Machado A.C."/>
            <person name="Ciapina L.P."/>
            <person name="Almeida L.G.P."/>
            <person name="Vasconcelos A.T.R."/>
            <person name="Souza W."/>
            <person name="Einicker-Lamas M."/>
            <person name="Galina A."/>
            <person name="Motta M.C."/>
        </authorList>
    </citation>
    <scope>NUCLEOTIDE SEQUENCE</scope>
</reference>
<organism evidence="11">
    <name type="scientific">Angomonas deanei</name>
    <dbReference type="NCBI Taxonomy" id="59799"/>
    <lineage>
        <taxon>Eukaryota</taxon>
        <taxon>Discoba</taxon>
        <taxon>Euglenozoa</taxon>
        <taxon>Kinetoplastea</taxon>
        <taxon>Metakinetoplastina</taxon>
        <taxon>Trypanosomatida</taxon>
        <taxon>Trypanosomatidae</taxon>
        <taxon>Strigomonadinae</taxon>
        <taxon>Angomonas</taxon>
    </lineage>
</organism>
<dbReference type="InterPro" id="IPR024791">
    <property type="entry name" value="Cyt_c/ubiquinol_Oxase_su3"/>
</dbReference>
<evidence type="ECO:0000256" key="8">
    <source>
        <dbReference type="RuleBase" id="RU003375"/>
    </source>
</evidence>
<dbReference type="CDD" id="cd00386">
    <property type="entry name" value="Heme_Cu_Oxidase_III_like"/>
    <property type="match status" value="1"/>
</dbReference>
<dbReference type="InterPro" id="IPR035973">
    <property type="entry name" value="Cyt_c_oxidase_su3-like_sf"/>
</dbReference>
<evidence type="ECO:0000256" key="1">
    <source>
        <dbReference type="ARBA" id="ARBA00004141"/>
    </source>
</evidence>
<keyword evidence="5" id="KW-1278">Translocase</keyword>
<feature type="transmembrane region" description="Helical" evidence="9">
    <location>
        <begin position="90"/>
        <end position="114"/>
    </location>
</feature>
<dbReference type="PANTHER" id="PTHR11403">
    <property type="entry name" value="CYTOCHROME C OXIDASE SUBUNIT III"/>
    <property type="match status" value="1"/>
</dbReference>
<dbReference type="InterPro" id="IPR013833">
    <property type="entry name" value="Cyt_c_oxidase_su3_a-hlx"/>
</dbReference>
<evidence type="ECO:0000256" key="9">
    <source>
        <dbReference type="SAM" id="Phobius"/>
    </source>
</evidence>
<dbReference type="Pfam" id="PF00510">
    <property type="entry name" value="COX3"/>
    <property type="match status" value="1"/>
</dbReference>
<comment type="similarity">
    <text evidence="2 8">Belongs to the cytochrome c oxidase subunit 3 family.</text>
</comment>
<evidence type="ECO:0000313" key="11">
    <source>
        <dbReference type="EMBL" id="AIL54359.1"/>
    </source>
</evidence>
<name>A0A077ES79_9TRYP</name>
<feature type="transmembrane region" description="Helical" evidence="9">
    <location>
        <begin position="252"/>
        <end position="272"/>
    </location>
</feature>
<dbReference type="Gene3D" id="1.20.120.80">
    <property type="entry name" value="Cytochrome c oxidase, subunit III, four-helix bundle"/>
    <property type="match status" value="1"/>
</dbReference>
<feature type="transmembrane region" description="Helical" evidence="9">
    <location>
        <begin position="227"/>
        <end position="246"/>
    </location>
</feature>
<feature type="transmembrane region" description="Helical" evidence="9">
    <location>
        <begin position="121"/>
        <end position="144"/>
    </location>
</feature>
<evidence type="ECO:0000259" key="10">
    <source>
        <dbReference type="PROSITE" id="PS50253"/>
    </source>
</evidence>
<sequence length="288" mass="33953">MFLFRVITIGVSGVFVSLSLPAICIVYWVFCLCCFLCISFGSFAFADLGIIFFVICLLYCILLLLSDGYIDLFRGLYENATLIRASQYCFLWFVISELCLFGSFFYCVFGLVIFMSCEFAFVFCLPMLFTCLLCDYGFVFYWYFLDVFNLIINTFLLFVSGLFVNFVLFCFWFRLFACCMFTLWCAILFGFLFMWNQVWEFSLLAVTCSCGVYGSILFVIDLLHFSHVLLGCLFLFICFGRLFNFSCMDTRFVFLYVVCFYWHFVDCVWFFLLRFVYFDVLSCLYLLV</sequence>
<proteinExistence type="inferred from homology"/>
<keyword evidence="8 11" id="KW-0496">Mitochondrion</keyword>
<dbReference type="SUPFAM" id="SSF81452">
    <property type="entry name" value="Cytochrome c oxidase subunit III-like"/>
    <property type="match status" value="1"/>
</dbReference>
<evidence type="ECO:0000256" key="7">
    <source>
        <dbReference type="ARBA" id="ARBA00023136"/>
    </source>
</evidence>
<evidence type="ECO:0000256" key="2">
    <source>
        <dbReference type="ARBA" id="ARBA00010581"/>
    </source>
</evidence>
<dbReference type="AlphaFoldDB" id="A0A077ES79"/>
<feature type="transmembrane region" description="Helical" evidence="9">
    <location>
        <begin position="50"/>
        <end position="70"/>
    </location>
</feature>
<evidence type="ECO:0000256" key="4">
    <source>
        <dbReference type="ARBA" id="ARBA00022692"/>
    </source>
</evidence>
<accession>A0A077ES79</accession>
<feature type="transmembrane region" description="Helical" evidence="9">
    <location>
        <begin position="150"/>
        <end position="168"/>
    </location>
</feature>
<feature type="transmembrane region" description="Helical" evidence="9">
    <location>
        <begin position="175"/>
        <end position="195"/>
    </location>
</feature>
<dbReference type="PANTHER" id="PTHR11403:SF7">
    <property type="entry name" value="CYTOCHROME C OXIDASE SUBUNIT 3"/>
    <property type="match status" value="1"/>
</dbReference>
<evidence type="ECO:0000256" key="5">
    <source>
        <dbReference type="ARBA" id="ARBA00022967"/>
    </source>
</evidence>
<comment type="function">
    <text evidence="8">Component of the cytochrome c oxidase, the last enzyme in the mitochondrial electron transport chain which drives oxidative phosphorylation. The respiratory chain contains 3 multisubunit complexes succinate dehydrogenase (complex II, CII), ubiquinol-cytochrome c oxidoreductase (cytochrome b-c1 complex, complex III, CIII) and cytochrome c oxidase (complex IV, CIV), that cooperate to transfer electrons derived from NADH and succinate to molecular oxygen, creating an electrochemical gradient over the inner membrane that drives transmembrane transport and the ATP synthase. Cytochrome c oxidase is the component of the respiratory chain that catalyzes the reduction of oxygen to water. Electrons originating from reduced cytochrome c in the intermembrane space (IMS) are transferred via the dinuclear copper A center (CU(A)) of subunit 2 and heme A of subunit 1 to the active site in subunit 1, a binuclear center (BNC) formed by heme A3 and copper B (CU(B)). The BNC reduces molecular oxygen to 2 water molecules using 4 electrons from cytochrome c in the IMS and 4 protons from the mitochondrial matrix.</text>
</comment>
<feature type="transmembrane region" description="Helical" evidence="9">
    <location>
        <begin position="6"/>
        <end position="38"/>
    </location>
</feature>
<comment type="subcellular location">
    <subcellularLocation>
        <location evidence="1">Membrane</location>
        <topology evidence="1">Multi-pass membrane protein</topology>
    </subcellularLocation>
</comment>
<dbReference type="GO" id="GO:0016020">
    <property type="term" value="C:membrane"/>
    <property type="evidence" value="ECO:0007669"/>
    <property type="project" value="UniProtKB-SubCell"/>
</dbReference>
<dbReference type="GO" id="GO:0004129">
    <property type="term" value="F:cytochrome-c oxidase activity"/>
    <property type="evidence" value="ECO:0007669"/>
    <property type="project" value="InterPro"/>
</dbReference>
<feature type="transmembrane region" description="Helical" evidence="9">
    <location>
        <begin position="201"/>
        <end position="220"/>
    </location>
</feature>
<keyword evidence="4 8" id="KW-0812">Transmembrane</keyword>
<dbReference type="EMBL" id="KJ778684">
    <property type="protein sequence ID" value="AIL54359.1"/>
    <property type="molecule type" value="Genomic_DNA"/>
</dbReference>
<dbReference type="InterPro" id="IPR000298">
    <property type="entry name" value="Cyt_c_oxidase-like_su3"/>
</dbReference>
<dbReference type="GO" id="GO:0019646">
    <property type="term" value="P:aerobic electron transport chain"/>
    <property type="evidence" value="ECO:0007669"/>
    <property type="project" value="InterPro"/>
</dbReference>
<geneLocation type="mitochondrion" evidence="11"/>
<keyword evidence="6 9" id="KW-1133">Transmembrane helix</keyword>
<feature type="domain" description="Heme-copper oxidase subunit III family profile" evidence="10">
    <location>
        <begin position="40"/>
        <end position="281"/>
    </location>
</feature>
<protein>
    <recommendedName>
        <fullName evidence="3 8">Cytochrome c oxidase subunit 3</fullName>
    </recommendedName>
</protein>
<dbReference type="PROSITE" id="PS50253">
    <property type="entry name" value="COX3"/>
    <property type="match status" value="1"/>
</dbReference>
<keyword evidence="7 9" id="KW-0472">Membrane</keyword>